<gene>
    <name evidence="11 12" type="primary">rodA</name>
    <name evidence="11" type="synonym">mrdB</name>
    <name evidence="12" type="ORF">QBL01_02020</name>
</gene>
<dbReference type="GO" id="GO:0008360">
    <property type="term" value="P:regulation of cell shape"/>
    <property type="evidence" value="ECO:0007669"/>
    <property type="project" value="UniProtKB-KW"/>
</dbReference>
<accession>A0AAJ6AJ74</accession>
<feature type="transmembrane region" description="Helical" evidence="11">
    <location>
        <begin position="338"/>
        <end position="361"/>
    </location>
</feature>
<feature type="transmembrane region" description="Helical" evidence="11">
    <location>
        <begin position="18"/>
        <end position="38"/>
    </location>
</feature>
<organism evidence="12 13">
    <name type="scientific">Glaesserella parasuis</name>
    <name type="common">Haemophilus parasuis</name>
    <dbReference type="NCBI Taxonomy" id="738"/>
    <lineage>
        <taxon>Bacteria</taxon>
        <taxon>Pseudomonadati</taxon>
        <taxon>Pseudomonadota</taxon>
        <taxon>Gammaproteobacteria</taxon>
        <taxon>Pasteurellales</taxon>
        <taxon>Pasteurellaceae</taxon>
        <taxon>Glaesserella</taxon>
    </lineage>
</organism>
<dbReference type="GO" id="GO:0008955">
    <property type="term" value="F:peptidoglycan glycosyltransferase activity"/>
    <property type="evidence" value="ECO:0007669"/>
    <property type="project" value="UniProtKB-UniRule"/>
</dbReference>
<evidence type="ECO:0000256" key="1">
    <source>
        <dbReference type="ARBA" id="ARBA00004141"/>
    </source>
</evidence>
<evidence type="ECO:0000313" key="12">
    <source>
        <dbReference type="EMBL" id="WGE10418.1"/>
    </source>
</evidence>
<evidence type="ECO:0000313" key="13">
    <source>
        <dbReference type="Proteomes" id="UP001222296"/>
    </source>
</evidence>
<keyword evidence="6 11" id="KW-0133">Cell shape</keyword>
<comment type="function">
    <text evidence="11">Peptidoglycan polymerase that is essential for cell wall elongation.</text>
</comment>
<dbReference type="GO" id="GO:0015648">
    <property type="term" value="F:lipid-linked peptidoglycan transporter activity"/>
    <property type="evidence" value="ECO:0007669"/>
    <property type="project" value="TreeGrafter"/>
</dbReference>
<feature type="transmembrane region" description="Helical" evidence="11">
    <location>
        <begin position="140"/>
        <end position="156"/>
    </location>
</feature>
<dbReference type="RefSeq" id="WP_279378580.1">
    <property type="nucleotide sequence ID" value="NZ_CP121769.1"/>
</dbReference>
<dbReference type="PANTHER" id="PTHR30474:SF1">
    <property type="entry name" value="PEPTIDOGLYCAN GLYCOSYLTRANSFERASE MRDB"/>
    <property type="match status" value="1"/>
</dbReference>
<keyword evidence="4 11" id="KW-0808">Transferase</keyword>
<protein>
    <recommendedName>
        <fullName evidence="11">Peptidoglycan glycosyltransferase MrdB</fullName>
        <shortName evidence="11">PGT</shortName>
        <ecNumber evidence="11">2.4.99.28</ecNumber>
    </recommendedName>
    <alternativeName>
        <fullName evidence="11">Cell elongation protein RodA</fullName>
    </alternativeName>
    <alternativeName>
        <fullName evidence="11">Cell wall polymerase</fullName>
    </alternativeName>
    <alternativeName>
        <fullName evidence="11">Peptidoglycan polymerase</fullName>
        <shortName evidence="11">PG polymerase</shortName>
    </alternativeName>
</protein>
<evidence type="ECO:0000256" key="8">
    <source>
        <dbReference type="ARBA" id="ARBA00022989"/>
    </source>
</evidence>
<sequence length="377" mass="41108">MNKSSFLGRFLKIFALDLWLLIGLLAITGYGLLVLYSASGGSEKMFTNRVIQVCLGLGVMFVMAMFPPRFYEKVSPYLYVVCIILLILVDVAGEISKGAQRWLNLGFIRFQPSEIAKLSVPLMVASYLGNRSLSPNLRDTSIALAIIIAPTLLVAIQPDLGTSILVCAAGLFVLFLAGLSWKLIGAGIVFLAGFIPIMWFYLMHDYQKTRVMTLIDPDKDPLGTGYHIIQSKIAIGSGGIEGKGWMEGTQSQLDFLPEPHTDFIFAVLSEEFGLIGVLVLLAIYLFIIARGLMIGAKSASAFGRILSGGTALLLFVYVFVNIGMVSGILPVVGVPLPLFSYGGTSYVTLMAAFGLMMSSYVHRERKEKSNPYKLAEK</sequence>
<dbReference type="NCBIfam" id="TIGR02210">
    <property type="entry name" value="rodA_shape"/>
    <property type="match status" value="1"/>
</dbReference>
<dbReference type="GO" id="GO:0032153">
    <property type="term" value="C:cell division site"/>
    <property type="evidence" value="ECO:0007669"/>
    <property type="project" value="TreeGrafter"/>
</dbReference>
<evidence type="ECO:0000256" key="4">
    <source>
        <dbReference type="ARBA" id="ARBA00022679"/>
    </source>
</evidence>
<name>A0AAJ6AJ74_GLAPU</name>
<feature type="transmembrane region" description="Helical" evidence="11">
    <location>
        <begin position="272"/>
        <end position="293"/>
    </location>
</feature>
<proteinExistence type="inferred from homology"/>
<reference evidence="12" key="1">
    <citation type="submission" date="2023-04" db="EMBL/GenBank/DDBJ databases">
        <title>Molecular characterization of the Integrative and Conjugative elements harboring multidrug-resistance gene from Glaesserella (Haemophilus) parasuis.</title>
        <authorList>
            <person name="Che Y."/>
            <person name="Zhou L."/>
        </authorList>
    </citation>
    <scope>NUCLEOTIDE SEQUENCE</scope>
    <source>
        <strain evidence="12">Z44</strain>
    </source>
</reference>
<dbReference type="PANTHER" id="PTHR30474">
    <property type="entry name" value="CELL CYCLE PROTEIN"/>
    <property type="match status" value="1"/>
</dbReference>
<feature type="transmembrane region" description="Helical" evidence="11">
    <location>
        <begin position="77"/>
        <end position="95"/>
    </location>
</feature>
<keyword evidence="7 11" id="KW-0573">Peptidoglycan synthesis</keyword>
<comment type="subcellular location">
    <subcellularLocation>
        <location evidence="11">Cell inner membrane</location>
        <topology evidence="11">Multi-pass membrane protein</topology>
    </subcellularLocation>
    <subcellularLocation>
        <location evidence="1">Membrane</location>
        <topology evidence="1">Multi-pass membrane protein</topology>
    </subcellularLocation>
</comment>
<dbReference type="GO" id="GO:0071555">
    <property type="term" value="P:cell wall organization"/>
    <property type="evidence" value="ECO:0007669"/>
    <property type="project" value="UniProtKB-KW"/>
</dbReference>
<evidence type="ECO:0000256" key="10">
    <source>
        <dbReference type="ARBA" id="ARBA00023316"/>
    </source>
</evidence>
<dbReference type="InterPro" id="IPR018365">
    <property type="entry name" value="Cell_cycle_FtsW-rel_CS"/>
</dbReference>
<comment type="catalytic activity">
    <reaction evidence="11">
        <text>[GlcNAc-(1-&gt;4)-Mur2Ac(oyl-L-Ala-gamma-D-Glu-L-Lys-D-Ala-D-Ala)](n)-di-trans,octa-cis-undecaprenyl diphosphate + beta-D-GlcNAc-(1-&gt;4)-Mur2Ac(oyl-L-Ala-gamma-D-Glu-L-Lys-D-Ala-D-Ala)-di-trans,octa-cis-undecaprenyl diphosphate = [GlcNAc-(1-&gt;4)-Mur2Ac(oyl-L-Ala-gamma-D-Glu-L-Lys-D-Ala-D-Ala)](n+1)-di-trans,octa-cis-undecaprenyl diphosphate + di-trans,octa-cis-undecaprenyl diphosphate + H(+)</text>
        <dbReference type="Rhea" id="RHEA:23708"/>
        <dbReference type="Rhea" id="RHEA-COMP:9602"/>
        <dbReference type="Rhea" id="RHEA-COMP:9603"/>
        <dbReference type="ChEBI" id="CHEBI:15378"/>
        <dbReference type="ChEBI" id="CHEBI:58405"/>
        <dbReference type="ChEBI" id="CHEBI:60033"/>
        <dbReference type="ChEBI" id="CHEBI:78435"/>
        <dbReference type="EC" id="2.4.99.28"/>
    </reaction>
</comment>
<dbReference type="InterPro" id="IPR001182">
    <property type="entry name" value="FtsW/RodA"/>
</dbReference>
<evidence type="ECO:0000256" key="6">
    <source>
        <dbReference type="ARBA" id="ARBA00022960"/>
    </source>
</evidence>
<dbReference type="GO" id="GO:0051301">
    <property type="term" value="P:cell division"/>
    <property type="evidence" value="ECO:0007669"/>
    <property type="project" value="InterPro"/>
</dbReference>
<dbReference type="GO" id="GO:0005886">
    <property type="term" value="C:plasma membrane"/>
    <property type="evidence" value="ECO:0007669"/>
    <property type="project" value="UniProtKB-SubCell"/>
</dbReference>
<feature type="transmembrane region" description="Helical" evidence="11">
    <location>
        <begin position="305"/>
        <end position="332"/>
    </location>
</feature>
<keyword evidence="8 11" id="KW-1133">Transmembrane helix</keyword>
<feature type="transmembrane region" description="Helical" evidence="11">
    <location>
        <begin position="50"/>
        <end position="71"/>
    </location>
</feature>
<dbReference type="EMBL" id="CP121769">
    <property type="protein sequence ID" value="WGE10418.1"/>
    <property type="molecule type" value="Genomic_DNA"/>
</dbReference>
<evidence type="ECO:0000256" key="5">
    <source>
        <dbReference type="ARBA" id="ARBA00022692"/>
    </source>
</evidence>
<dbReference type="Pfam" id="PF01098">
    <property type="entry name" value="FTSW_RODA_SPOVE"/>
    <property type="match status" value="1"/>
</dbReference>
<dbReference type="HAMAP" id="MF_02079">
    <property type="entry name" value="PGT_RodA"/>
    <property type="match status" value="1"/>
</dbReference>
<dbReference type="GO" id="GO:0009252">
    <property type="term" value="P:peptidoglycan biosynthetic process"/>
    <property type="evidence" value="ECO:0007669"/>
    <property type="project" value="UniProtKB-UniRule"/>
</dbReference>
<evidence type="ECO:0000256" key="7">
    <source>
        <dbReference type="ARBA" id="ARBA00022984"/>
    </source>
</evidence>
<keyword evidence="3 11" id="KW-0328">Glycosyltransferase</keyword>
<keyword evidence="2 11" id="KW-1003">Cell membrane</keyword>
<dbReference type="Proteomes" id="UP001222296">
    <property type="component" value="Chromosome"/>
</dbReference>
<keyword evidence="11" id="KW-0997">Cell inner membrane</keyword>
<dbReference type="EC" id="2.4.99.28" evidence="11"/>
<evidence type="ECO:0000256" key="11">
    <source>
        <dbReference type="HAMAP-Rule" id="MF_02079"/>
    </source>
</evidence>
<comment type="similarity">
    <text evidence="11">Belongs to the SEDS family. MrdB/RodA subfamily.</text>
</comment>
<dbReference type="InterPro" id="IPR011923">
    <property type="entry name" value="RodA/MrdB"/>
</dbReference>
<feature type="transmembrane region" description="Helical" evidence="11">
    <location>
        <begin position="162"/>
        <end position="179"/>
    </location>
</feature>
<dbReference type="AlphaFoldDB" id="A0AAJ6AJ74"/>
<comment type="pathway">
    <text evidence="11">Cell wall biogenesis; peptidoglycan biosynthesis.</text>
</comment>
<dbReference type="PROSITE" id="PS00428">
    <property type="entry name" value="FTSW_RODA_SPOVE"/>
    <property type="match status" value="1"/>
</dbReference>
<keyword evidence="10 11" id="KW-0961">Cell wall biogenesis/degradation</keyword>
<evidence type="ECO:0000256" key="3">
    <source>
        <dbReference type="ARBA" id="ARBA00022676"/>
    </source>
</evidence>
<keyword evidence="5 11" id="KW-0812">Transmembrane</keyword>
<keyword evidence="9 11" id="KW-0472">Membrane</keyword>
<evidence type="ECO:0000256" key="9">
    <source>
        <dbReference type="ARBA" id="ARBA00023136"/>
    </source>
</evidence>
<feature type="transmembrane region" description="Helical" evidence="11">
    <location>
        <begin position="184"/>
        <end position="202"/>
    </location>
</feature>
<evidence type="ECO:0000256" key="2">
    <source>
        <dbReference type="ARBA" id="ARBA00022475"/>
    </source>
</evidence>